<dbReference type="GO" id="GO:0050897">
    <property type="term" value="F:cobalt ion binding"/>
    <property type="evidence" value="ECO:0007669"/>
    <property type="project" value="InterPro"/>
</dbReference>
<dbReference type="GO" id="GO:0000166">
    <property type="term" value="F:nucleotide binding"/>
    <property type="evidence" value="ECO:0007669"/>
    <property type="project" value="UniProtKB-KW"/>
</dbReference>
<dbReference type="GO" id="GO:0004748">
    <property type="term" value="F:ribonucleoside-diphosphate reductase activity, thioredoxin disulfide as acceptor"/>
    <property type="evidence" value="ECO:0007669"/>
    <property type="project" value="UniProtKB-EC"/>
</dbReference>
<evidence type="ECO:0000313" key="19">
    <source>
        <dbReference type="Proteomes" id="UP000220034"/>
    </source>
</evidence>
<dbReference type="GO" id="GO:0031419">
    <property type="term" value="F:cobalamin binding"/>
    <property type="evidence" value="ECO:0007669"/>
    <property type="project" value="UniProtKB-KW"/>
</dbReference>
<comment type="catalytic activity">
    <reaction evidence="12 13">
        <text>a 2'-deoxyribonucleoside 5'-diphosphate + [thioredoxin]-disulfide + H2O = a ribonucleoside 5'-diphosphate + [thioredoxin]-dithiol</text>
        <dbReference type="Rhea" id="RHEA:23252"/>
        <dbReference type="Rhea" id="RHEA-COMP:10698"/>
        <dbReference type="Rhea" id="RHEA-COMP:10700"/>
        <dbReference type="ChEBI" id="CHEBI:15377"/>
        <dbReference type="ChEBI" id="CHEBI:29950"/>
        <dbReference type="ChEBI" id="CHEBI:50058"/>
        <dbReference type="ChEBI" id="CHEBI:57930"/>
        <dbReference type="ChEBI" id="CHEBI:73316"/>
        <dbReference type="EC" id="1.17.4.1"/>
    </reaction>
</comment>
<comment type="function">
    <text evidence="11 13">Catalyzes the reduction of ribonucleotides to deoxyribonucleotides. May function to provide a pool of deoxyribonucleotide precursors for DNA repair during oxygen limitation and/or for immediate growth after restoration of oxygen.</text>
</comment>
<keyword evidence="7 13" id="KW-0547">Nucleotide-binding</keyword>
<proteinExistence type="inferred from homology"/>
<evidence type="ECO:0000256" key="5">
    <source>
        <dbReference type="ARBA" id="ARBA00022628"/>
    </source>
</evidence>
<evidence type="ECO:0000256" key="10">
    <source>
        <dbReference type="ARBA" id="ARBA00023285"/>
    </source>
</evidence>
<keyword evidence="19" id="KW-1185">Reference proteome</keyword>
<dbReference type="SUPFAM" id="SSF51998">
    <property type="entry name" value="PFL-like glycyl radical enzymes"/>
    <property type="match status" value="1"/>
</dbReference>
<dbReference type="CDD" id="cd02888">
    <property type="entry name" value="RNR_II_dimer"/>
    <property type="match status" value="1"/>
</dbReference>
<dbReference type="Pfam" id="PF12637">
    <property type="entry name" value="TSCPD"/>
    <property type="match status" value="1"/>
</dbReference>
<dbReference type="PANTHER" id="PTHR43371:SF1">
    <property type="entry name" value="RIBONUCLEOSIDE-DIPHOSPHATE REDUCTASE"/>
    <property type="match status" value="1"/>
</dbReference>
<dbReference type="FunFam" id="3.20.70.20:FF:000016">
    <property type="entry name" value="Vitamin B12-dependent ribonucleotide reductase"/>
    <property type="match status" value="1"/>
</dbReference>
<feature type="domain" description="Ribonucleotide reductase class II vitamin B12-dependent N-terminal" evidence="16">
    <location>
        <begin position="75"/>
        <end position="200"/>
    </location>
</feature>
<dbReference type="InterPro" id="IPR013678">
    <property type="entry name" value="RNR_2_N"/>
</dbReference>
<dbReference type="Proteomes" id="UP000220034">
    <property type="component" value="Unassembled WGS sequence"/>
</dbReference>
<name>A0A2C9CQX5_9RHOB</name>
<evidence type="ECO:0000313" key="18">
    <source>
        <dbReference type="EMBL" id="SOH93744.1"/>
    </source>
</evidence>
<protein>
    <recommendedName>
        <fullName evidence="4 13">Vitamin B12-dependent ribonucleotide reductase</fullName>
        <ecNumber evidence="3 13">1.17.4.1</ecNumber>
    </recommendedName>
</protein>
<dbReference type="AlphaFoldDB" id="A0A2C9CQX5"/>
<comment type="cofactor">
    <cofactor evidence="1 13">
        <name>adenosylcob(III)alamin</name>
        <dbReference type="ChEBI" id="CHEBI:18408"/>
    </cofactor>
</comment>
<keyword evidence="9" id="KW-1015">Disulfide bond</keyword>
<evidence type="ECO:0000256" key="3">
    <source>
        <dbReference type="ARBA" id="ARBA00012274"/>
    </source>
</evidence>
<evidence type="ECO:0000259" key="15">
    <source>
        <dbReference type="Pfam" id="PF02867"/>
    </source>
</evidence>
<keyword evidence="5 13" id="KW-0846">Cobalamin</keyword>
<evidence type="ECO:0000256" key="9">
    <source>
        <dbReference type="ARBA" id="ARBA00023157"/>
    </source>
</evidence>
<evidence type="ECO:0000256" key="2">
    <source>
        <dbReference type="ARBA" id="ARBA00007405"/>
    </source>
</evidence>
<evidence type="ECO:0000256" key="6">
    <source>
        <dbReference type="ARBA" id="ARBA00022634"/>
    </source>
</evidence>
<gene>
    <name evidence="18" type="ORF">SAMN06273572_102422</name>
</gene>
<evidence type="ECO:0000256" key="4">
    <source>
        <dbReference type="ARBA" id="ARBA00014409"/>
    </source>
</evidence>
<keyword evidence="8 13" id="KW-0560">Oxidoreductase</keyword>
<dbReference type="Pfam" id="PF02867">
    <property type="entry name" value="Ribonuc_red_lgC"/>
    <property type="match status" value="2"/>
</dbReference>
<sequence>MLCAEQGGTQDAAQASSTHPSEFNLHRPHRTPIARTDLAPAGRPLAYYMGQALMKIDRRFTKASADAYASLEFRKTTSEIRNPDGSIVFALEGVEVPSGWSQVASDVLAQKYFRKAGVPALLKPVREKGIPEFLWRSVPDEKALAELPENARFGGETSAKQVFDRLAGAWAYWGWKGGYFSTEADAKSYYDEMRYMLAAQMSAPNSPQWFNTGLHWAYGIDGPSQGHFYVDFETGKLVRSKTAYEHPQPHACFIQSVSDDLVNEGGIMDLWTREARLFKYGSGTGTNFSSLRGFNEPLGGGGKSSGLMSFLKIGDRAAGAIKSGGTTRRAAKMVICDMDHPDVEAFINWKVVEEQKVASLVAGSKMHEAKLNDIFEAIRVWDGNEADAFDPKVNPALKIAIKGAKKSAIPETYVKRVLDYAKQGYTAIEFPTYDTDWDSEAYNTVAGQNSNNSVRVTDSFLEAVKKDQPWELLRRTDGGVAKTVNARELWDQIGHAAWACADPGIQFHDTVNAWHTCPEDGEIRGSNPCSEYMFLDDTACNLASMNLLTFLKNGEFDVDGYVHATRLWTVTLEISVLMAQFPSEAIARRSYEFRTLGLGYANIGGLLMNMGHSYDSDEGRALCGALTAIMTGVSYATSAEMASEQGPFPGYTKNAEHMLRVIRNHRRAAYGETAGYEGLAVAPVPLDHANCPDGRLINMAHSAWDQALSAGEASGFRNAQVSVIAPTGTIGLVMDCDTTGIEPDFALVKFKKLAGGGYFKIINQSVPAALAKQGYTSAQVEEIVSYAVGHGSIGNAPAINHTALIGHGFGPDEIAKVEAALATAFDIRFVFNQWTLGVDFCTGSLGIPEAKLNDPAFDLLRHLGFSKGQIEAANNHVCGTMTLEGAPHLKEEHYSIFDCANPCGRIGKRYLSVDSHIHMMAAAQSFISGAISKTINMPNDATIGECLDAYALSHSLGVKANALYRDGSKLSQPLSAALIDEDDDDLEEALIEAPAGQKATMLAEKLVEKVVYREVAKGRTKLPERRKGYTQKAIVGGHKVYLRTGEYQDGNLGEIFIDMHKEGAAFRAMMNNFAIAISVGLQYGVPLEEYVEAFTFTRFEPAGMVQGNDSIKNATSILDYIFRELAVSYLDRTDLAHVKPEGEVMSDLGRGVEEGATNVRTPDEEATAHSMDMIRQISSTGYLRKRLPHDLNVLSGGLSEVAVTPSQQAQASTAVGLTMDARTKAKMQGYEGDPCGECGNFTLVRNGTCMKCNTCGGTSGCS</sequence>
<dbReference type="EMBL" id="OCTN01000002">
    <property type="protein sequence ID" value="SOH93744.1"/>
    <property type="molecule type" value="Genomic_DNA"/>
</dbReference>
<organism evidence="18 19">
    <name type="scientific">Pontivivens marinum</name>
    <dbReference type="NCBI Taxonomy" id="1690039"/>
    <lineage>
        <taxon>Bacteria</taxon>
        <taxon>Pseudomonadati</taxon>
        <taxon>Pseudomonadota</taxon>
        <taxon>Alphaproteobacteria</taxon>
        <taxon>Rhodobacterales</taxon>
        <taxon>Paracoccaceae</taxon>
        <taxon>Pontivivens</taxon>
    </lineage>
</organism>
<dbReference type="Gene3D" id="3.20.70.20">
    <property type="match status" value="3"/>
</dbReference>
<keyword evidence="6 13" id="KW-0237">DNA synthesis</keyword>
<keyword evidence="10 13" id="KW-0170">Cobalt</keyword>
<evidence type="ECO:0000256" key="1">
    <source>
        <dbReference type="ARBA" id="ARBA00001922"/>
    </source>
</evidence>
<dbReference type="InterPro" id="IPR050862">
    <property type="entry name" value="RdRp_reductase_class-2"/>
</dbReference>
<dbReference type="PANTHER" id="PTHR43371">
    <property type="entry name" value="VITAMIN B12-DEPENDENT RIBONUCLEOTIDE REDUCTASE"/>
    <property type="match status" value="1"/>
</dbReference>
<dbReference type="EC" id="1.17.4.1" evidence="3 13"/>
<evidence type="ECO:0000259" key="17">
    <source>
        <dbReference type="Pfam" id="PF12637"/>
    </source>
</evidence>
<evidence type="ECO:0000256" key="8">
    <source>
        <dbReference type="ARBA" id="ARBA00023002"/>
    </source>
</evidence>
<evidence type="ECO:0000256" key="13">
    <source>
        <dbReference type="RuleBase" id="RU364064"/>
    </source>
</evidence>
<dbReference type="InterPro" id="IPR024434">
    <property type="entry name" value="TSCPD_dom"/>
</dbReference>
<dbReference type="Pfam" id="PF08471">
    <property type="entry name" value="Ribonuc_red_2_N"/>
    <property type="match status" value="1"/>
</dbReference>
<evidence type="ECO:0000256" key="7">
    <source>
        <dbReference type="ARBA" id="ARBA00022741"/>
    </source>
</evidence>
<evidence type="ECO:0000256" key="14">
    <source>
        <dbReference type="SAM" id="MobiDB-lite"/>
    </source>
</evidence>
<dbReference type="NCBIfam" id="TIGR02504">
    <property type="entry name" value="NrdJ_Z"/>
    <property type="match status" value="1"/>
</dbReference>
<feature type="compositionally biased region" description="Polar residues" evidence="14">
    <location>
        <begin position="7"/>
        <end position="21"/>
    </location>
</feature>
<dbReference type="NCBIfam" id="NF005736">
    <property type="entry name" value="PRK07562.1"/>
    <property type="match status" value="1"/>
</dbReference>
<feature type="domain" description="TSCPD" evidence="17">
    <location>
        <begin position="1022"/>
        <end position="1126"/>
    </location>
</feature>
<feature type="region of interest" description="Disordered" evidence="14">
    <location>
        <begin position="1"/>
        <end position="34"/>
    </location>
</feature>
<dbReference type="InterPro" id="IPR013344">
    <property type="entry name" value="RNR_NrdJ/NrdZ"/>
</dbReference>
<evidence type="ECO:0000259" key="16">
    <source>
        <dbReference type="Pfam" id="PF08471"/>
    </source>
</evidence>
<comment type="similarity">
    <text evidence="2 13">Belongs to the ribonucleoside diphosphate reductase class-2 family.</text>
</comment>
<reference evidence="19" key="1">
    <citation type="submission" date="2017-09" db="EMBL/GenBank/DDBJ databases">
        <authorList>
            <person name="Varghese N."/>
            <person name="Submissions S."/>
        </authorList>
    </citation>
    <scope>NUCLEOTIDE SEQUENCE [LARGE SCALE GENOMIC DNA]</scope>
    <source>
        <strain evidence="19">C7</strain>
    </source>
</reference>
<evidence type="ECO:0000256" key="12">
    <source>
        <dbReference type="ARBA" id="ARBA00047754"/>
    </source>
</evidence>
<accession>A0A2C9CQX5</accession>
<feature type="domain" description="Ribonucleotide reductase large subunit C-terminal" evidence="15">
    <location>
        <begin position="251"/>
        <end position="801"/>
    </location>
</feature>
<dbReference type="InterPro" id="IPR029072">
    <property type="entry name" value="YebC-like"/>
</dbReference>
<feature type="domain" description="Ribonucleotide reductase large subunit C-terminal" evidence="15">
    <location>
        <begin position="856"/>
        <end position="964"/>
    </location>
</feature>
<dbReference type="GO" id="GO:0071897">
    <property type="term" value="P:DNA biosynthetic process"/>
    <property type="evidence" value="ECO:0007669"/>
    <property type="project" value="UniProtKB-KW"/>
</dbReference>
<evidence type="ECO:0000256" key="11">
    <source>
        <dbReference type="ARBA" id="ARBA00025437"/>
    </source>
</evidence>
<dbReference type="InterPro" id="IPR000788">
    <property type="entry name" value="RNR_lg_C"/>
</dbReference>
<dbReference type="SUPFAM" id="SSF75625">
    <property type="entry name" value="YebC-like"/>
    <property type="match status" value="1"/>
</dbReference>